<dbReference type="PANTHER" id="PTHR43415:SF3">
    <property type="entry name" value="GNAT-FAMILY ACETYLTRANSFERASE"/>
    <property type="match status" value="1"/>
</dbReference>
<dbReference type="GO" id="GO:0016747">
    <property type="term" value="F:acyltransferase activity, transferring groups other than amino-acyl groups"/>
    <property type="evidence" value="ECO:0007669"/>
    <property type="project" value="InterPro"/>
</dbReference>
<dbReference type="AlphaFoldDB" id="A0A1H2FW22"/>
<sequence>MILQSRTVRLRLIEPSDAEFVLSLRMDARYNQFLSAVAPDVAAQREWIDRYKRAEADGSQFYFIIERNDGAPCGTIRVYDLRDDSFCWGSWILNDSKTRFSALESAFLIYEFGFNVLKFSKSHFEVMKGNERVISFHKKMGAKVTGEDEQNLYFEITQESVEVCKNELASKVLQ</sequence>
<dbReference type="Pfam" id="PF13302">
    <property type="entry name" value="Acetyltransf_3"/>
    <property type="match status" value="1"/>
</dbReference>
<organism evidence="2 3">
    <name type="scientific">Pseudomonas pohangensis</name>
    <dbReference type="NCBI Taxonomy" id="364197"/>
    <lineage>
        <taxon>Bacteria</taxon>
        <taxon>Pseudomonadati</taxon>
        <taxon>Pseudomonadota</taxon>
        <taxon>Gammaproteobacteria</taxon>
        <taxon>Pseudomonadales</taxon>
        <taxon>Pseudomonadaceae</taxon>
        <taxon>Pseudomonas</taxon>
    </lineage>
</organism>
<evidence type="ECO:0000313" key="3">
    <source>
        <dbReference type="Proteomes" id="UP000243232"/>
    </source>
</evidence>
<feature type="domain" description="N-acetyltransferase" evidence="1">
    <location>
        <begin position="8"/>
        <end position="159"/>
    </location>
</feature>
<name>A0A1H2FW22_9PSED</name>
<dbReference type="OrthoDB" id="2049878at2"/>
<dbReference type="SUPFAM" id="SSF55729">
    <property type="entry name" value="Acyl-CoA N-acyltransferases (Nat)"/>
    <property type="match status" value="1"/>
</dbReference>
<dbReference type="STRING" id="364197.SAMN05216296_1858"/>
<dbReference type="Gene3D" id="3.40.630.30">
    <property type="match status" value="1"/>
</dbReference>
<evidence type="ECO:0000259" key="1">
    <source>
        <dbReference type="PROSITE" id="PS51186"/>
    </source>
</evidence>
<dbReference type="InterPro" id="IPR016181">
    <property type="entry name" value="Acyl_CoA_acyltransferase"/>
</dbReference>
<dbReference type="PANTHER" id="PTHR43415">
    <property type="entry name" value="SPERMIDINE N(1)-ACETYLTRANSFERASE"/>
    <property type="match status" value="1"/>
</dbReference>
<dbReference type="PROSITE" id="PS51186">
    <property type="entry name" value="GNAT"/>
    <property type="match status" value="1"/>
</dbReference>
<keyword evidence="2" id="KW-0808">Transferase</keyword>
<proteinExistence type="predicted"/>
<keyword evidence="3" id="KW-1185">Reference proteome</keyword>
<accession>A0A1H2FW22</accession>
<dbReference type="InterPro" id="IPR000182">
    <property type="entry name" value="GNAT_dom"/>
</dbReference>
<reference evidence="3" key="1">
    <citation type="submission" date="2016-10" db="EMBL/GenBank/DDBJ databases">
        <authorList>
            <person name="Varghese N."/>
            <person name="Submissions S."/>
        </authorList>
    </citation>
    <scope>NUCLEOTIDE SEQUENCE [LARGE SCALE GENOMIC DNA]</scope>
    <source>
        <strain evidence="3">DSM 17875</strain>
    </source>
</reference>
<gene>
    <name evidence="2" type="ORF">SAMN05216296_1858</name>
</gene>
<dbReference type="Proteomes" id="UP000243232">
    <property type="component" value="Chromosome I"/>
</dbReference>
<evidence type="ECO:0000313" key="2">
    <source>
        <dbReference type="EMBL" id="SDU11527.1"/>
    </source>
</evidence>
<dbReference type="EMBL" id="LT629785">
    <property type="protein sequence ID" value="SDU11527.1"/>
    <property type="molecule type" value="Genomic_DNA"/>
</dbReference>
<protein>
    <submittedName>
        <fullName evidence="2">Protein N-acetyltransferase, RimJ/RimL family</fullName>
    </submittedName>
</protein>